<evidence type="ECO:0000313" key="4">
    <source>
        <dbReference type="Proteomes" id="UP000061809"/>
    </source>
</evidence>
<dbReference type="RefSeq" id="WP_029427135.1">
    <property type="nucleotide sequence ID" value="NZ_CP012801.1"/>
</dbReference>
<feature type="chain" id="PRO_5006048077" evidence="1">
    <location>
        <begin position="25"/>
        <end position="415"/>
    </location>
</feature>
<dbReference type="Proteomes" id="UP000061809">
    <property type="component" value="Chromosome"/>
</dbReference>
<keyword evidence="1" id="KW-0732">Signal</keyword>
<proteinExistence type="predicted"/>
<protein>
    <submittedName>
        <fullName evidence="3">Acyl-coenzyme A:6-aminopenicillanic acid acyl-transferase</fullName>
    </submittedName>
</protein>
<dbReference type="GO" id="GO:0016740">
    <property type="term" value="F:transferase activity"/>
    <property type="evidence" value="ECO:0007669"/>
    <property type="project" value="UniProtKB-KW"/>
</dbReference>
<dbReference type="PATRIC" id="fig|246787.4.peg.4255"/>
<keyword evidence="3" id="KW-0808">Transferase</keyword>
<gene>
    <name evidence="3" type="ORF">BcellWH2_04112</name>
</gene>
<name>A0A0P0GTB7_9BACE</name>
<evidence type="ECO:0000256" key="1">
    <source>
        <dbReference type="SAM" id="SignalP"/>
    </source>
</evidence>
<organism evidence="3 4">
    <name type="scientific">Bacteroides cellulosilyticus</name>
    <dbReference type="NCBI Taxonomy" id="246787"/>
    <lineage>
        <taxon>Bacteria</taxon>
        <taxon>Pseudomonadati</taxon>
        <taxon>Bacteroidota</taxon>
        <taxon>Bacteroidia</taxon>
        <taxon>Bacteroidales</taxon>
        <taxon>Bacteroidaceae</taxon>
        <taxon>Bacteroides</taxon>
    </lineage>
</organism>
<accession>A0A0P0GTB7</accession>
<reference evidence="3 4" key="1">
    <citation type="journal article" date="2015" name="Science">
        <title>Genetic determinants of in vivo fitness and diet responsiveness in multiple human gut Bacteroides.</title>
        <authorList>
            <person name="Wu M."/>
            <person name="McNulty N.P."/>
            <person name="Rodionov D.A."/>
            <person name="Khoroshkin M.S."/>
            <person name="Griffin N.W."/>
            <person name="Cheng J."/>
            <person name="Latreille P."/>
            <person name="Kerstetter R.A."/>
            <person name="Terrapon N."/>
            <person name="Henrissat B."/>
            <person name="Osterman A.L."/>
            <person name="Gordon J.I."/>
        </authorList>
    </citation>
    <scope>NUCLEOTIDE SEQUENCE [LARGE SCALE GENOMIC DNA]</scope>
    <source>
        <strain evidence="3 4">WH2</strain>
    </source>
</reference>
<dbReference type="EMBL" id="CP012801">
    <property type="protein sequence ID" value="ALJ61332.1"/>
    <property type="molecule type" value="Genomic_DNA"/>
</dbReference>
<sequence length="415" mass="46362">MLKQISLLILCAAAIVLFATPVQACTSAVVSGKVTPDGRPLLWKNRDTDFMQNHIDYVKGEKYNFIAVVNSANTYLKEAWMGTNSSGFALMNTQSYNLVDVKGDEERGAANGRVIYRALEVCATVEDFCHFLDTISKPSDIEANFGVIDAQGGAAMFEVDYHKYVMYDANNPKDAPYGYIARTNFSFAGKVNEGAGYVRYMEADQVLMKASATGSITPQFIFNDLSRSFRNRMLDIDLRSGAYNRPQASGWFVDQDFIPRSSTSCSVVVQGVKPGEKAELTTMWTLLGYPPTGIAVPLWVKDAGKLLPGMVRFGKEYEAALLSDWSLRLADRVFSYKQGMGTGRYLNWERLYSPEKGDGYMTAITAAEDEVFRTTKPLLEEWYKKGSLDIQAIPKLYDELESSIRMIYQSLLESE</sequence>
<dbReference type="AlphaFoldDB" id="A0A0P0GTB7"/>
<feature type="domain" description="Peptidase C45 hydrolase" evidence="2">
    <location>
        <begin position="39"/>
        <end position="185"/>
    </location>
</feature>
<dbReference type="KEGG" id="bcel:BcellWH2_04112"/>
<dbReference type="Gene3D" id="3.60.60.10">
    <property type="entry name" value="Penicillin V Acylase, Chain A"/>
    <property type="match status" value="1"/>
</dbReference>
<evidence type="ECO:0000259" key="2">
    <source>
        <dbReference type="Pfam" id="PF03417"/>
    </source>
</evidence>
<evidence type="ECO:0000313" key="3">
    <source>
        <dbReference type="EMBL" id="ALJ61332.1"/>
    </source>
</evidence>
<dbReference type="Pfam" id="PF03417">
    <property type="entry name" value="AAT"/>
    <property type="match status" value="1"/>
</dbReference>
<dbReference type="InterPro" id="IPR005079">
    <property type="entry name" value="Peptidase_C45_hydrolase"/>
</dbReference>
<feature type="signal peptide" evidence="1">
    <location>
        <begin position="1"/>
        <end position="24"/>
    </location>
</feature>